<name>A0A0C2CXY7_9BACT</name>
<comment type="caution">
    <text evidence="2">The sequence shown here is derived from an EMBL/GenBank/DDBJ whole genome shotgun (WGS) entry which is preliminary data.</text>
</comment>
<dbReference type="Proteomes" id="UP000031599">
    <property type="component" value="Unassembled WGS sequence"/>
</dbReference>
<evidence type="ECO:0000256" key="1">
    <source>
        <dbReference type="SAM" id="Coils"/>
    </source>
</evidence>
<keyword evidence="1" id="KW-0175">Coiled coil</keyword>
<evidence type="ECO:0000313" key="2">
    <source>
        <dbReference type="EMBL" id="KIG15866.1"/>
    </source>
</evidence>
<organism evidence="2 3">
    <name type="scientific">Enhygromyxa salina</name>
    <dbReference type="NCBI Taxonomy" id="215803"/>
    <lineage>
        <taxon>Bacteria</taxon>
        <taxon>Pseudomonadati</taxon>
        <taxon>Myxococcota</taxon>
        <taxon>Polyangia</taxon>
        <taxon>Nannocystales</taxon>
        <taxon>Nannocystaceae</taxon>
        <taxon>Enhygromyxa</taxon>
    </lineage>
</organism>
<feature type="coiled-coil region" evidence="1">
    <location>
        <begin position="106"/>
        <end position="133"/>
    </location>
</feature>
<reference evidence="2 3" key="1">
    <citation type="submission" date="2014-12" db="EMBL/GenBank/DDBJ databases">
        <title>Genome assembly of Enhygromyxa salina DSM 15201.</title>
        <authorList>
            <person name="Sharma G."/>
            <person name="Subramanian S."/>
        </authorList>
    </citation>
    <scope>NUCLEOTIDE SEQUENCE [LARGE SCALE GENOMIC DNA]</scope>
    <source>
        <strain evidence="2 3">DSM 15201</strain>
    </source>
</reference>
<dbReference type="EMBL" id="JMCC02000046">
    <property type="protein sequence ID" value="KIG15866.1"/>
    <property type="molecule type" value="Genomic_DNA"/>
</dbReference>
<sequence>MTTGDAHTPTGDLLEQVAALKHDLGKYVAWTSANLDEAVWDGPVAEELLTALRADLLETRKHGDRREAAWEIWQAHVGALPRPLEPELEAVGSAVARLERVGAALANDDRETLARERANIRAAQQDIRLQLRNLHRRLLRDRD</sequence>
<protein>
    <submittedName>
        <fullName evidence="2">Uncharacterized protein</fullName>
    </submittedName>
</protein>
<gene>
    <name evidence="2" type="ORF">DB30_05173</name>
</gene>
<proteinExistence type="predicted"/>
<evidence type="ECO:0000313" key="3">
    <source>
        <dbReference type="Proteomes" id="UP000031599"/>
    </source>
</evidence>
<dbReference type="AlphaFoldDB" id="A0A0C2CXY7"/>
<accession>A0A0C2CXY7</accession>